<proteinExistence type="predicted"/>
<dbReference type="KEGG" id="mrtj:KHC33_08630"/>
<protein>
    <submittedName>
        <fullName evidence="1">Uncharacterized protein</fullName>
    </submittedName>
</protein>
<keyword evidence="2" id="KW-1185">Reference proteome</keyword>
<evidence type="ECO:0000313" key="2">
    <source>
        <dbReference type="Proteomes" id="UP000680656"/>
    </source>
</evidence>
<organism evidence="1 2">
    <name type="scientific">Methanospirillum purgamenti</name>
    <dbReference type="NCBI Taxonomy" id="2834276"/>
    <lineage>
        <taxon>Archaea</taxon>
        <taxon>Methanobacteriati</taxon>
        <taxon>Methanobacteriota</taxon>
        <taxon>Stenosarchaea group</taxon>
        <taxon>Methanomicrobia</taxon>
        <taxon>Methanomicrobiales</taxon>
        <taxon>Methanospirillaceae</taxon>
        <taxon>Methanospirillum</taxon>
    </lineage>
</organism>
<dbReference type="Proteomes" id="UP000680656">
    <property type="component" value="Chromosome"/>
</dbReference>
<dbReference type="GeneID" id="65097244"/>
<dbReference type="AlphaFoldDB" id="A0A8E7AXS8"/>
<dbReference type="RefSeq" id="WP_214418267.1">
    <property type="nucleotide sequence ID" value="NZ_CP075546.1"/>
</dbReference>
<reference evidence="1 2" key="1">
    <citation type="submission" date="2021-05" db="EMBL/GenBank/DDBJ databases">
        <title>A novel Methanospirillum isolate from a pyrite-forming mixed culture.</title>
        <authorList>
            <person name="Bunk B."/>
            <person name="Sproer C."/>
            <person name="Spring S."/>
            <person name="Pester M."/>
        </authorList>
    </citation>
    <scope>NUCLEOTIDE SEQUENCE [LARGE SCALE GENOMIC DNA]</scope>
    <source>
        <strain evidence="1 2">J.3.6.1-F.2.7.3</strain>
    </source>
</reference>
<dbReference type="EMBL" id="CP075546">
    <property type="protein sequence ID" value="QVV87446.1"/>
    <property type="molecule type" value="Genomic_DNA"/>
</dbReference>
<evidence type="ECO:0000313" key="1">
    <source>
        <dbReference type="EMBL" id="QVV87446.1"/>
    </source>
</evidence>
<gene>
    <name evidence="1" type="ORF">KHC33_08630</name>
</gene>
<accession>A0A8E7AXS8</accession>
<name>A0A8E7AXS8_9EURY</name>
<sequence>MNYMNHGNKPLTPGFIKKLIIGITLCFLISPAFAVTSENAIIYDLPLFDNYGPAFATWSGSDKPLGNALLKGTITLDKNQYNPGDKVKIKLDLVFSATIIAGTKGALMHELGYDTWMLDTSDFLGFDVELGQIEGEEYMGIGNGQEIPPLMMRNISHTYYYDIPDSAIPGTYNVNAYIENSDYKTNQVTITIGNAGKTIESYTNEGLSGFSGLVLSKDFNEETGEPISISDVFSQKDKRICALVSFDSIPSDEILGWNWYDPNGDYYITDTLLAEKGWDWACYYIDIKDYEEALIPGVWTIDFLHNEEVLDTKTFTWVNETLN</sequence>